<protein>
    <recommendedName>
        <fullName evidence="2">DUF1134 domain-containing protein</fullName>
    </recommendedName>
</protein>
<reference evidence="1" key="1">
    <citation type="submission" date="2018-06" db="EMBL/GenBank/DDBJ databases">
        <authorList>
            <person name="Zhirakovskaya E."/>
        </authorList>
    </citation>
    <scope>NUCLEOTIDE SEQUENCE</scope>
</reference>
<dbReference type="Pfam" id="PF06577">
    <property type="entry name" value="EipA"/>
    <property type="match status" value="1"/>
</dbReference>
<dbReference type="AlphaFoldDB" id="A0A3B0U2A6"/>
<gene>
    <name evidence="1" type="ORF">MNBD_ALPHA11-902</name>
</gene>
<dbReference type="PIRSF" id="PIRSF033924">
    <property type="entry name" value="UCP033924"/>
    <property type="match status" value="1"/>
</dbReference>
<evidence type="ECO:0008006" key="2">
    <source>
        <dbReference type="Google" id="ProtNLM"/>
    </source>
</evidence>
<accession>A0A3B0U2A6</accession>
<sequence>MPVLKTQHSNLLNFKLAFKNFAKLALVLMTFIVAPISANAQGAVSDTYSPAELVDAGNQLFGSISQGLASVMERAVSQYGQPNAYILGQEGSGALFGGVRYGEGTMYTRNVGQREIFWQGPTIGFDVGGDGSRIMMLVYNLPDVNAVYGRYPAIQGTAYLVGGVGMTVLKRDNVIIVPIRSGVGARLGVNVGYLKFTAEPTWNPF</sequence>
<name>A0A3B0U2A6_9ZZZZ</name>
<proteinExistence type="predicted"/>
<organism evidence="1">
    <name type="scientific">hydrothermal vent metagenome</name>
    <dbReference type="NCBI Taxonomy" id="652676"/>
    <lineage>
        <taxon>unclassified sequences</taxon>
        <taxon>metagenomes</taxon>
        <taxon>ecological metagenomes</taxon>
    </lineage>
</organism>
<dbReference type="EMBL" id="UOEQ01000584">
    <property type="protein sequence ID" value="VAW25181.1"/>
    <property type="molecule type" value="Genomic_DNA"/>
</dbReference>
<evidence type="ECO:0000313" key="1">
    <source>
        <dbReference type="EMBL" id="VAW25181.1"/>
    </source>
</evidence>
<dbReference type="InterPro" id="IPR008325">
    <property type="entry name" value="EipA-like"/>
</dbReference>